<feature type="region of interest" description="Disordered" evidence="1">
    <location>
        <begin position="1"/>
        <end position="65"/>
    </location>
</feature>
<feature type="compositionally biased region" description="Low complexity" evidence="1">
    <location>
        <begin position="32"/>
        <end position="44"/>
    </location>
</feature>
<dbReference type="InterPro" id="IPR032675">
    <property type="entry name" value="LRR_dom_sf"/>
</dbReference>
<dbReference type="AlphaFoldDB" id="A0A5C3Q6D5"/>
<dbReference type="EMBL" id="ML178875">
    <property type="protein sequence ID" value="TFK95768.1"/>
    <property type="molecule type" value="Genomic_DNA"/>
</dbReference>
<evidence type="ECO:0000256" key="1">
    <source>
        <dbReference type="SAM" id="MobiDB-lite"/>
    </source>
</evidence>
<dbReference type="Gene3D" id="3.80.10.10">
    <property type="entry name" value="Ribonuclease Inhibitor"/>
    <property type="match status" value="1"/>
</dbReference>
<accession>A0A5C3Q6D5</accession>
<dbReference type="SUPFAM" id="SSF52047">
    <property type="entry name" value="RNI-like"/>
    <property type="match status" value="1"/>
</dbReference>
<evidence type="ECO:0000313" key="3">
    <source>
        <dbReference type="Proteomes" id="UP000305067"/>
    </source>
</evidence>
<keyword evidence="3" id="KW-1185">Reference proteome</keyword>
<dbReference type="Proteomes" id="UP000305067">
    <property type="component" value="Unassembled WGS sequence"/>
</dbReference>
<reference evidence="2 3" key="1">
    <citation type="journal article" date="2019" name="Nat. Ecol. Evol.">
        <title>Megaphylogeny resolves global patterns of mushroom evolution.</title>
        <authorList>
            <person name="Varga T."/>
            <person name="Krizsan K."/>
            <person name="Foldi C."/>
            <person name="Dima B."/>
            <person name="Sanchez-Garcia M."/>
            <person name="Sanchez-Ramirez S."/>
            <person name="Szollosi G.J."/>
            <person name="Szarkandi J.G."/>
            <person name="Papp V."/>
            <person name="Albert L."/>
            <person name="Andreopoulos W."/>
            <person name="Angelini C."/>
            <person name="Antonin V."/>
            <person name="Barry K.W."/>
            <person name="Bougher N.L."/>
            <person name="Buchanan P."/>
            <person name="Buyck B."/>
            <person name="Bense V."/>
            <person name="Catcheside P."/>
            <person name="Chovatia M."/>
            <person name="Cooper J."/>
            <person name="Damon W."/>
            <person name="Desjardin D."/>
            <person name="Finy P."/>
            <person name="Geml J."/>
            <person name="Haridas S."/>
            <person name="Hughes K."/>
            <person name="Justo A."/>
            <person name="Karasinski D."/>
            <person name="Kautmanova I."/>
            <person name="Kiss B."/>
            <person name="Kocsube S."/>
            <person name="Kotiranta H."/>
            <person name="LaButti K.M."/>
            <person name="Lechner B.E."/>
            <person name="Liimatainen K."/>
            <person name="Lipzen A."/>
            <person name="Lukacs Z."/>
            <person name="Mihaltcheva S."/>
            <person name="Morgado L.N."/>
            <person name="Niskanen T."/>
            <person name="Noordeloos M.E."/>
            <person name="Ohm R.A."/>
            <person name="Ortiz-Santana B."/>
            <person name="Ovrebo C."/>
            <person name="Racz N."/>
            <person name="Riley R."/>
            <person name="Savchenko A."/>
            <person name="Shiryaev A."/>
            <person name="Soop K."/>
            <person name="Spirin V."/>
            <person name="Szebenyi C."/>
            <person name="Tomsovsky M."/>
            <person name="Tulloss R.E."/>
            <person name="Uehling J."/>
            <person name="Grigoriev I.V."/>
            <person name="Vagvolgyi C."/>
            <person name="Papp T."/>
            <person name="Martin F.M."/>
            <person name="Miettinen O."/>
            <person name="Hibbett D.S."/>
            <person name="Nagy L.G."/>
        </authorList>
    </citation>
    <scope>NUCLEOTIDE SEQUENCE [LARGE SCALE GENOMIC DNA]</scope>
    <source>
        <strain evidence="2 3">CBS 309.79</strain>
    </source>
</reference>
<sequence length="209" mass="22734">MVLQLHAPLRDASRPPYIPRPKRTSAAGQAGAPTSAPARLSAAAAGGGRDVNASGAKPPPQHHHSTRIMIRDRNVGFEGEQYSERSYVYRASVEAEEDTQGARLSENKLDVQGLLAIAEALKQKYNSCLETLELSKNPITSPSLQGIQSLRSAFTLNTSFRRLFLYTLALASSFPYSCSLIRLDLRRTPGIGLDVVKALCEGLRGNRVM</sequence>
<dbReference type="OrthoDB" id="120976at2759"/>
<gene>
    <name evidence="2" type="ORF">BDV98DRAFT_608734</name>
</gene>
<name>A0A5C3Q6D5_9AGAR</name>
<proteinExistence type="predicted"/>
<protein>
    <submittedName>
        <fullName evidence="2">Uncharacterized protein</fullName>
    </submittedName>
</protein>
<evidence type="ECO:0000313" key="2">
    <source>
        <dbReference type="EMBL" id="TFK95768.1"/>
    </source>
</evidence>
<organism evidence="2 3">
    <name type="scientific">Pterulicium gracile</name>
    <dbReference type="NCBI Taxonomy" id="1884261"/>
    <lineage>
        <taxon>Eukaryota</taxon>
        <taxon>Fungi</taxon>
        <taxon>Dikarya</taxon>
        <taxon>Basidiomycota</taxon>
        <taxon>Agaricomycotina</taxon>
        <taxon>Agaricomycetes</taxon>
        <taxon>Agaricomycetidae</taxon>
        <taxon>Agaricales</taxon>
        <taxon>Pleurotineae</taxon>
        <taxon>Pterulaceae</taxon>
        <taxon>Pterulicium</taxon>
    </lineage>
</organism>